<reference evidence="1" key="1">
    <citation type="submission" date="2020-08" db="EMBL/GenBank/DDBJ databases">
        <title>Genome public.</title>
        <authorList>
            <person name="Liu C."/>
            <person name="Sun Q."/>
        </authorList>
    </citation>
    <scope>NUCLEOTIDE SEQUENCE</scope>
    <source>
        <strain evidence="1">NSJ-55</strain>
    </source>
</reference>
<evidence type="ECO:0000313" key="2">
    <source>
        <dbReference type="Proteomes" id="UP000652477"/>
    </source>
</evidence>
<accession>A0A923LLQ2</accession>
<dbReference type="Pfam" id="PF18941">
    <property type="entry name" value="DUF5688"/>
    <property type="match status" value="1"/>
</dbReference>
<name>A0A923LLQ2_9FIRM</name>
<dbReference type="Proteomes" id="UP000652477">
    <property type="component" value="Unassembled WGS sequence"/>
</dbReference>
<protein>
    <submittedName>
        <fullName evidence="1">Uncharacterized protein</fullName>
    </submittedName>
</protein>
<organism evidence="1 2">
    <name type="scientific">Mediterraneibacter hominis</name>
    <dbReference type="NCBI Taxonomy" id="2763054"/>
    <lineage>
        <taxon>Bacteria</taxon>
        <taxon>Bacillati</taxon>
        <taxon>Bacillota</taxon>
        <taxon>Clostridia</taxon>
        <taxon>Lachnospirales</taxon>
        <taxon>Lachnospiraceae</taxon>
        <taxon>Mediterraneibacter</taxon>
    </lineage>
</organism>
<dbReference type="EMBL" id="JACOPF010000004">
    <property type="protein sequence ID" value="MBC5690231.1"/>
    <property type="molecule type" value="Genomic_DNA"/>
</dbReference>
<evidence type="ECO:0000313" key="1">
    <source>
        <dbReference type="EMBL" id="MBC5690231.1"/>
    </source>
</evidence>
<dbReference type="AlphaFoldDB" id="A0A923LLQ2"/>
<dbReference type="InterPro" id="IPR043743">
    <property type="entry name" value="DUF5688"/>
</dbReference>
<keyword evidence="2" id="KW-1185">Reference proteome</keyword>
<comment type="caution">
    <text evidence="1">The sequence shown here is derived from an EMBL/GenBank/DDBJ whole genome shotgun (WGS) entry which is preliminary data.</text>
</comment>
<dbReference type="RefSeq" id="WP_186876891.1">
    <property type="nucleotide sequence ID" value="NZ_JACOPF010000004.1"/>
</dbReference>
<gene>
    <name evidence="1" type="ORF">H8S37_15040</name>
</gene>
<sequence length="316" mass="36479">MLYQEFVRVVKEEMNRELRGGAKASIYKAVKNNGKEKQGIIIETSGINISPTIYLEEFYEAYRTGKPLKEIIIEIVNFYEKVKCKKPWNPKEIENYASIGRKVVFKLINTEKNRELLSLVPHIDILDLSLVFYVLLGVTRDGSATMLIYNEHLTRWNVNMERIWKDAQRNVMQLLPAQFYTMRSILETDTADEICMGDREEKNLLQGGYIEYDSMYVLSNTIRNLGAACIIYPQILEMVGDILQEDYYILPSSIHEVIIVPVSKGLVPEEMNRMVKEINETQVLDEEVLSNHAYIYERTKKKLKGCSLQSAGIMLG</sequence>
<proteinExistence type="predicted"/>